<evidence type="ECO:0000313" key="8">
    <source>
        <dbReference type="Proteomes" id="UP000192923"/>
    </source>
</evidence>
<dbReference type="Pfam" id="PF04127">
    <property type="entry name" value="DFP"/>
    <property type="match status" value="1"/>
</dbReference>
<comment type="function">
    <text evidence="4">Catalyzes two steps in the biosynthesis of coenzyme A. In the first step cysteine is conjugated to 4'-phosphopantothenate to form 4-phosphopantothenoylcysteine, in the latter compound is decarboxylated to form 4'-phosphopantotheine.</text>
</comment>
<comment type="cofactor">
    <cofactor evidence="3">
        <name>Mg(2+)</name>
        <dbReference type="ChEBI" id="CHEBI:18420"/>
    </cofactor>
</comment>
<dbReference type="InterPro" id="IPR007085">
    <property type="entry name" value="DNA/pantothenate-metab_flavo_C"/>
</dbReference>
<dbReference type="NCBIfam" id="TIGR00521">
    <property type="entry name" value="coaBC_dfp"/>
    <property type="match status" value="1"/>
</dbReference>
<feature type="binding site" evidence="3">
    <location>
        <position position="324"/>
    </location>
    <ligand>
        <name>CTP</name>
        <dbReference type="ChEBI" id="CHEBI:37563"/>
    </ligand>
</feature>
<comment type="catalytic activity">
    <reaction evidence="3 4">
        <text>(R)-4'-phosphopantothenate + L-cysteine + CTP = N-[(R)-4-phosphopantothenoyl]-L-cysteine + CMP + diphosphate + H(+)</text>
        <dbReference type="Rhea" id="RHEA:19397"/>
        <dbReference type="ChEBI" id="CHEBI:10986"/>
        <dbReference type="ChEBI" id="CHEBI:15378"/>
        <dbReference type="ChEBI" id="CHEBI:33019"/>
        <dbReference type="ChEBI" id="CHEBI:35235"/>
        <dbReference type="ChEBI" id="CHEBI:37563"/>
        <dbReference type="ChEBI" id="CHEBI:59458"/>
        <dbReference type="ChEBI" id="CHEBI:60377"/>
        <dbReference type="EC" id="6.3.2.5"/>
    </reaction>
</comment>
<keyword evidence="3" id="KW-0460">Magnesium</keyword>
<dbReference type="GO" id="GO:0010181">
    <property type="term" value="F:FMN binding"/>
    <property type="evidence" value="ECO:0007669"/>
    <property type="project" value="UniProtKB-UniRule"/>
</dbReference>
<feature type="binding site" evidence="3">
    <location>
        <position position="280"/>
    </location>
    <ligand>
        <name>CTP</name>
        <dbReference type="ChEBI" id="CHEBI:37563"/>
    </ligand>
</feature>
<dbReference type="SUPFAM" id="SSF52507">
    <property type="entry name" value="Homo-oligomeric flavin-containing Cys decarboxylases, HFCD"/>
    <property type="match status" value="1"/>
</dbReference>
<keyword evidence="1 3" id="KW-0210">Decarboxylase</keyword>
<evidence type="ECO:0000256" key="1">
    <source>
        <dbReference type="ARBA" id="ARBA00022793"/>
    </source>
</evidence>
<protein>
    <recommendedName>
        <fullName evidence="3">Coenzyme A biosynthesis bifunctional protein CoaBC</fullName>
    </recommendedName>
    <alternativeName>
        <fullName evidence="3">DNA/pantothenate metabolism flavoprotein</fullName>
    </alternativeName>
    <alternativeName>
        <fullName evidence="3">Phosphopantothenoylcysteine synthetase/decarboxylase</fullName>
        <shortName evidence="3">PPCS-PPCDC</shortName>
    </alternativeName>
    <domain>
        <recommendedName>
            <fullName evidence="3">Phosphopantothenoylcysteine decarboxylase</fullName>
            <shortName evidence="3">PPC decarboxylase</shortName>
            <shortName evidence="3">PPC-DC</shortName>
            <ecNumber evidence="3">4.1.1.36</ecNumber>
        </recommendedName>
        <alternativeName>
            <fullName evidence="3">CoaC</fullName>
        </alternativeName>
    </domain>
    <domain>
        <recommendedName>
            <fullName evidence="3">Phosphopantothenate--cysteine ligase</fullName>
            <ecNumber evidence="3">6.3.2.5</ecNumber>
        </recommendedName>
        <alternativeName>
            <fullName evidence="3">CoaB</fullName>
        </alternativeName>
        <alternativeName>
            <fullName evidence="3">Phosphopantothenoylcysteine synthetase</fullName>
            <shortName evidence="3">PPC synthetase</shortName>
            <shortName evidence="3">PPC-S</shortName>
        </alternativeName>
    </domain>
</protein>
<dbReference type="AlphaFoldDB" id="A0A1Y6CTU6"/>
<feature type="binding site" evidence="3">
    <location>
        <position position="290"/>
    </location>
    <ligand>
        <name>CTP</name>
        <dbReference type="ChEBI" id="CHEBI:37563"/>
    </ligand>
</feature>
<comment type="similarity">
    <text evidence="3 4">In the C-terminal section; belongs to the PPC synthetase family.</text>
</comment>
<keyword evidence="3 4" id="KW-0288">FMN</keyword>
<keyword evidence="3 4" id="KW-0436">Ligase</keyword>
<feature type="domain" description="Flavoprotein" evidence="5">
    <location>
        <begin position="8"/>
        <end position="174"/>
    </location>
</feature>
<dbReference type="EC" id="4.1.1.36" evidence="3"/>
<dbReference type="PANTHER" id="PTHR14359:SF6">
    <property type="entry name" value="PHOSPHOPANTOTHENOYLCYSTEINE DECARBOXYLASE"/>
    <property type="match status" value="1"/>
</dbReference>
<dbReference type="GO" id="GO:0004633">
    <property type="term" value="F:phosphopantothenoylcysteine decarboxylase activity"/>
    <property type="evidence" value="ECO:0007669"/>
    <property type="project" value="UniProtKB-UniRule"/>
</dbReference>
<dbReference type="PANTHER" id="PTHR14359">
    <property type="entry name" value="HOMO-OLIGOMERIC FLAVIN CONTAINING CYS DECARBOXYLASE FAMILY"/>
    <property type="match status" value="1"/>
</dbReference>
<dbReference type="GO" id="GO:0071513">
    <property type="term" value="C:phosphopantothenoylcysteine decarboxylase complex"/>
    <property type="evidence" value="ECO:0007669"/>
    <property type="project" value="TreeGrafter"/>
</dbReference>
<dbReference type="UniPathway" id="UPA00241">
    <property type="reaction ID" value="UER00353"/>
</dbReference>
<reference evidence="7 8" key="1">
    <citation type="submission" date="2016-12" db="EMBL/GenBank/DDBJ databases">
        <authorList>
            <person name="Song W.-J."/>
            <person name="Kurnit D.M."/>
        </authorList>
    </citation>
    <scope>NUCLEOTIDE SEQUENCE [LARGE SCALE GENOMIC DNA]</scope>
    <source>
        <strain evidence="7 8">175</strain>
    </source>
</reference>
<evidence type="ECO:0000259" key="6">
    <source>
        <dbReference type="Pfam" id="PF04127"/>
    </source>
</evidence>
<feature type="active site" description="Proton donor" evidence="3">
    <location>
        <position position="159"/>
    </location>
</feature>
<comment type="similarity">
    <text evidence="3 4">In the N-terminal section; belongs to the HFCD (homo-oligomeric flavin containing Cys decarboxylase) superfamily.</text>
</comment>
<feature type="binding site" evidence="3">
    <location>
        <begin position="306"/>
        <end position="309"/>
    </location>
    <ligand>
        <name>CTP</name>
        <dbReference type="ChEBI" id="CHEBI:37563"/>
    </ligand>
</feature>
<feature type="region of interest" description="Phosphopantothenoylcysteine decarboxylase" evidence="3">
    <location>
        <begin position="1"/>
        <end position="191"/>
    </location>
</feature>
<comment type="pathway">
    <text evidence="3 4">Cofactor biosynthesis; coenzyme A biosynthesis; CoA from (R)-pantothenate: step 3/5.</text>
</comment>
<dbReference type="Pfam" id="PF02441">
    <property type="entry name" value="Flavoprotein"/>
    <property type="match status" value="1"/>
</dbReference>
<comment type="cofactor">
    <cofactor evidence="3">
        <name>FMN</name>
        <dbReference type="ChEBI" id="CHEBI:58210"/>
    </cofactor>
    <text evidence="3">Binds 1 FMN per subunit.</text>
</comment>
<gene>
    <name evidence="3" type="primary">coaBC</name>
    <name evidence="7" type="ORF">SAMN02949497_1144</name>
</gene>
<dbReference type="Gene3D" id="3.40.50.1950">
    <property type="entry name" value="Flavin prenyltransferase-like"/>
    <property type="match status" value="1"/>
</dbReference>
<feature type="binding site" evidence="3">
    <location>
        <position position="342"/>
    </location>
    <ligand>
        <name>CTP</name>
        <dbReference type="ChEBI" id="CHEBI:37563"/>
    </ligand>
</feature>
<keyword evidence="3" id="KW-0479">Metal-binding</keyword>
<dbReference type="GO" id="GO:0004632">
    <property type="term" value="F:phosphopantothenate--cysteine ligase activity"/>
    <property type="evidence" value="ECO:0007669"/>
    <property type="project" value="UniProtKB-UniRule"/>
</dbReference>
<evidence type="ECO:0000313" key="7">
    <source>
        <dbReference type="EMBL" id="SMF93851.1"/>
    </source>
</evidence>
<dbReference type="STRING" id="1760988.SAMN02949497_1144"/>
<accession>A0A1Y6CTU6</accession>
<feature type="binding site" evidence="3">
    <location>
        <position position="338"/>
    </location>
    <ligand>
        <name>CTP</name>
        <dbReference type="ChEBI" id="CHEBI:37563"/>
    </ligand>
</feature>
<dbReference type="OrthoDB" id="9802554at2"/>
<dbReference type="Gene3D" id="3.40.50.10300">
    <property type="entry name" value="CoaB-like"/>
    <property type="match status" value="1"/>
</dbReference>
<keyword evidence="3" id="KW-0511">Multifunctional enzyme</keyword>
<feature type="domain" description="DNA/pantothenate metabolism flavoprotein C-terminal" evidence="6">
    <location>
        <begin position="187"/>
        <end position="394"/>
    </location>
</feature>
<dbReference type="GO" id="GO:0015937">
    <property type="term" value="P:coenzyme A biosynthetic process"/>
    <property type="evidence" value="ECO:0007669"/>
    <property type="project" value="UniProtKB-UniRule"/>
</dbReference>
<dbReference type="InterPro" id="IPR005252">
    <property type="entry name" value="CoaBC"/>
</dbReference>
<comment type="caution">
    <text evidence="3">Lacks conserved residue(s) required for the propagation of feature annotation.</text>
</comment>
<dbReference type="GO" id="GO:0015941">
    <property type="term" value="P:pantothenate catabolic process"/>
    <property type="evidence" value="ECO:0007669"/>
    <property type="project" value="InterPro"/>
</dbReference>
<dbReference type="EC" id="6.3.2.5" evidence="3"/>
<dbReference type="InterPro" id="IPR035929">
    <property type="entry name" value="CoaB-like_sf"/>
</dbReference>
<keyword evidence="3 4" id="KW-0285">Flavoprotein</keyword>
<dbReference type="InterPro" id="IPR036551">
    <property type="entry name" value="Flavin_trans-like"/>
</dbReference>
<comment type="pathway">
    <text evidence="3 4">Cofactor biosynthesis; coenzyme A biosynthesis; CoA from (R)-pantothenate: step 2/5.</text>
</comment>
<evidence type="ECO:0000259" key="5">
    <source>
        <dbReference type="Pfam" id="PF02441"/>
    </source>
</evidence>
<evidence type="ECO:0000256" key="4">
    <source>
        <dbReference type="RuleBase" id="RU364078"/>
    </source>
</evidence>
<dbReference type="RefSeq" id="WP_085210736.1">
    <property type="nucleotide sequence ID" value="NZ_FXAM01000001.1"/>
</dbReference>
<evidence type="ECO:0000256" key="3">
    <source>
        <dbReference type="HAMAP-Rule" id="MF_02225"/>
    </source>
</evidence>
<organism evidence="7 8">
    <name type="scientific">Methylomagnum ishizawai</name>
    <dbReference type="NCBI Taxonomy" id="1760988"/>
    <lineage>
        <taxon>Bacteria</taxon>
        <taxon>Pseudomonadati</taxon>
        <taxon>Pseudomonadota</taxon>
        <taxon>Gammaproteobacteria</taxon>
        <taxon>Methylococcales</taxon>
        <taxon>Methylococcaceae</taxon>
        <taxon>Methylomagnum</taxon>
    </lineage>
</organism>
<comment type="function">
    <text evidence="3">Catalyzes two sequential steps in the biosynthesis of coenzyme A. In the first step cysteine is conjugated to 4'-phosphopantothenate to form 4-phosphopantothenoylcysteine. In the second step the latter compound is decarboxylated to form 4'-phosphopantotheine.</text>
</comment>
<dbReference type="EMBL" id="FXAM01000001">
    <property type="protein sequence ID" value="SMF93851.1"/>
    <property type="molecule type" value="Genomic_DNA"/>
</dbReference>
<keyword evidence="8" id="KW-1185">Reference proteome</keyword>
<evidence type="ECO:0000256" key="2">
    <source>
        <dbReference type="ARBA" id="ARBA00023239"/>
    </source>
</evidence>
<dbReference type="HAMAP" id="MF_02225">
    <property type="entry name" value="CoaBC"/>
    <property type="match status" value="1"/>
</dbReference>
<proteinExistence type="inferred from homology"/>
<sequence>MHPLASHKILLGVTGGIAAYKAAELTRLLTGAGAEVQVAMTQAATGFVAPLTFQALSGHPVHLELLDPAQEAAMGHIQLARWADTVLIAPASADFIAKLRAGLADDLLSTLCLAATVPLAIAPAMNHAMWDHPATRDNIACLERRGVRVLGPASGAQACGETGPGRMLEPAAILAALAAGRGGTGLLAGIRVLITAGPTREPIDPVRYISNRSSGKMGYAVAAAALAEGAEVVLVSGPTALPPPQVHEFVTVESAAEMYAAVMARAESCGIYIGTAAVADYTPVAAAPQKIKKTLAETQIALTRTPDILGTVAGLARRPFTVGFAAETHDLENYARQKLAGKALDMVAANQVGQGLGFDAEDNALFVCWPGGDTRLPFAPKRRLAEQLVRLIAERYRATGS</sequence>
<name>A0A1Y6CTU6_9GAMM</name>
<dbReference type="SUPFAM" id="SSF102645">
    <property type="entry name" value="CoaB-like"/>
    <property type="match status" value="1"/>
</dbReference>
<keyword evidence="2 3" id="KW-0456">Lyase</keyword>
<dbReference type="GO" id="GO:0046872">
    <property type="term" value="F:metal ion binding"/>
    <property type="evidence" value="ECO:0007669"/>
    <property type="project" value="UniProtKB-KW"/>
</dbReference>
<dbReference type="InterPro" id="IPR003382">
    <property type="entry name" value="Flavoprotein"/>
</dbReference>
<dbReference type="Proteomes" id="UP000192923">
    <property type="component" value="Unassembled WGS sequence"/>
</dbReference>
<comment type="catalytic activity">
    <reaction evidence="3 4">
        <text>N-[(R)-4-phosphopantothenoyl]-L-cysteine + H(+) = (R)-4'-phosphopantetheine + CO2</text>
        <dbReference type="Rhea" id="RHEA:16793"/>
        <dbReference type="ChEBI" id="CHEBI:15378"/>
        <dbReference type="ChEBI" id="CHEBI:16526"/>
        <dbReference type="ChEBI" id="CHEBI:59458"/>
        <dbReference type="ChEBI" id="CHEBI:61723"/>
        <dbReference type="EC" id="4.1.1.36"/>
    </reaction>
</comment>
<feature type="region of interest" description="Phosphopantothenate--cysteine ligase" evidence="3">
    <location>
        <begin position="192"/>
        <end position="401"/>
    </location>
</feature>